<proteinExistence type="predicted"/>
<dbReference type="Proteomes" id="UP000241592">
    <property type="component" value="Segment"/>
</dbReference>
<sequence length="119" mass="13016">MSGMSAFIPTTIGFLKRAGEDFTVTGDRLYGDPVKVGLSVVRVTDNMQHTSVRADTSGSKSYADENVEQGRALVHPKVEPKIGDLLIIGKDTYEVTGVRPVYDMHGGVDHYQTELSTWV</sequence>
<gene>
    <name evidence="1" type="ORF">CNR34_00020</name>
</gene>
<evidence type="ECO:0000313" key="2">
    <source>
        <dbReference type="Proteomes" id="UP000241592"/>
    </source>
</evidence>
<protein>
    <submittedName>
        <fullName evidence="1">Uncharacterized protein</fullName>
    </submittedName>
</protein>
<evidence type="ECO:0000313" key="1">
    <source>
        <dbReference type="EMBL" id="ATW57953.1"/>
    </source>
</evidence>
<dbReference type="EMBL" id="MG018927">
    <property type="protein sequence ID" value="ATW57953.1"/>
    <property type="molecule type" value="Genomic_DNA"/>
</dbReference>
<reference evidence="1 2" key="1">
    <citation type="submission" date="2017-09" db="EMBL/GenBank/DDBJ databases">
        <authorList>
            <person name="Ehlers B."/>
            <person name="Leendertz F.H."/>
        </authorList>
    </citation>
    <scope>NUCLEOTIDE SEQUENCE [LARGE SCALE GENOMIC DNA]</scope>
</reference>
<name>A0A2H4P6Y2_9CAUD</name>
<accession>A0A2H4P6Y2</accession>
<keyword evidence="2" id="KW-1185">Reference proteome</keyword>
<organism evidence="1 2">
    <name type="scientific">Pseudomonas phage nickie</name>
    <dbReference type="NCBI Taxonomy" id="2048977"/>
    <lineage>
        <taxon>Viruses</taxon>
        <taxon>Duplodnaviria</taxon>
        <taxon>Heunggongvirae</taxon>
        <taxon>Uroviricota</taxon>
        <taxon>Caudoviricetes</taxon>
        <taxon>Nickievirus</taxon>
        <taxon>Nickievirus nickie</taxon>
    </lineage>
</organism>